<proteinExistence type="predicted"/>
<dbReference type="EMBL" id="CP159837">
    <property type="protein sequence ID" value="XCM37803.1"/>
    <property type="molecule type" value="Genomic_DNA"/>
</dbReference>
<sequence length="230" mass="26249">MQDYNQPDQNRNLLHLVDSNSIQETVSDRSLLRRFIAQYRQTGQCQTLPQLIEIARLARQGQLITPKEARILLADLAEIEANLPTIAQNLTILVAAEFNSNIQPIFQPEKGLNLIQNLTEIGEYLDKLMAIGRNHPDPEEPGVKEGFAPCYMDTIKRVNDLRYDLAYLREHLLPQSLTIMGKQNDYVHLQLNTILDVINDLYYTAMALLPRLRENITRKVPQMLGSLSDG</sequence>
<dbReference type="AlphaFoldDB" id="A0AAU8JI49"/>
<accession>A0AAU8JI49</accession>
<gene>
    <name evidence="1" type="ORF">ABWT76_000603</name>
</gene>
<evidence type="ECO:0000313" key="1">
    <source>
        <dbReference type="EMBL" id="XCM37803.1"/>
    </source>
</evidence>
<reference evidence="1" key="1">
    <citation type="submission" date="2024-07" db="EMBL/GenBank/DDBJ databases">
        <authorList>
            <person name="Kim Y.J."/>
            <person name="Jeong J.Y."/>
        </authorList>
    </citation>
    <scope>NUCLEOTIDE SEQUENCE</scope>
    <source>
        <strain evidence="1">GIHE-MW2</strain>
    </source>
</reference>
<organism evidence="1">
    <name type="scientific">Planktothricoides raciborskii GIHE-MW2</name>
    <dbReference type="NCBI Taxonomy" id="2792601"/>
    <lineage>
        <taxon>Bacteria</taxon>
        <taxon>Bacillati</taxon>
        <taxon>Cyanobacteriota</taxon>
        <taxon>Cyanophyceae</taxon>
        <taxon>Oscillatoriophycideae</taxon>
        <taxon>Oscillatoriales</taxon>
        <taxon>Oscillatoriaceae</taxon>
        <taxon>Planktothricoides</taxon>
    </lineage>
</organism>
<protein>
    <submittedName>
        <fullName evidence="1">Uncharacterized protein</fullName>
    </submittedName>
</protein>
<name>A0AAU8JI49_9CYAN</name>
<dbReference type="RefSeq" id="WP_054468918.1">
    <property type="nucleotide sequence ID" value="NZ_CP159837.1"/>
</dbReference>